<protein>
    <submittedName>
        <fullName evidence="4">Methyltransferase</fullName>
    </submittedName>
</protein>
<dbReference type="GO" id="GO:0008168">
    <property type="term" value="F:methyltransferase activity"/>
    <property type="evidence" value="ECO:0007669"/>
    <property type="project" value="UniProtKB-KW"/>
</dbReference>
<evidence type="ECO:0000256" key="1">
    <source>
        <dbReference type="ARBA" id="ARBA00022603"/>
    </source>
</evidence>
<dbReference type="SUPFAM" id="SSF53335">
    <property type="entry name" value="S-adenosyl-L-methionine-dependent methyltransferases"/>
    <property type="match status" value="1"/>
</dbReference>
<accession>A0A371X236</accession>
<sequence length="276" mass="28926">MGDDAGAAALTDVAAVETRIDGFYGGRFQLVQPARIGYRSGLDALLLAATVSPDARGRLLDAGAGAGAVGFAASVRAPGLTATLLEREPVMAGCARQGLQLAANSGLRGRVRVVERDLLEKSAAQAPGEDAIGSYDHLLTNPPFRLPSDRVSPDPLRAAALNAPSPDFLAGWFRACLSLLRDGGRFAAILPPAVLPICLEVLSGRIGGPALTAIHAGEGEPAMRLVATGRKGSREPLVFLPPRHLFDRDMTASDFSRAVSEGEAFFGWPDRKGRTH</sequence>
<keyword evidence="4" id="KW-0808">Transferase</keyword>
<reference evidence="4 5" key="1">
    <citation type="submission" date="2018-08" db="EMBL/GenBank/DDBJ databases">
        <title>Fulvimarina sp. 85, whole genome shotgun sequence.</title>
        <authorList>
            <person name="Tuo L."/>
        </authorList>
    </citation>
    <scope>NUCLEOTIDE SEQUENCE [LARGE SCALE GENOMIC DNA]</scope>
    <source>
        <strain evidence="4 5">85</strain>
    </source>
</reference>
<proteinExistence type="predicted"/>
<dbReference type="Gene3D" id="3.40.50.150">
    <property type="entry name" value="Vaccinia Virus protein VP39"/>
    <property type="match status" value="1"/>
</dbReference>
<keyword evidence="1 4" id="KW-0489">Methyltransferase</keyword>
<dbReference type="Proteomes" id="UP000264310">
    <property type="component" value="Unassembled WGS sequence"/>
</dbReference>
<dbReference type="InterPro" id="IPR029063">
    <property type="entry name" value="SAM-dependent_MTases_sf"/>
</dbReference>
<dbReference type="OrthoDB" id="5489421at2"/>
<evidence type="ECO:0000313" key="5">
    <source>
        <dbReference type="Proteomes" id="UP000264310"/>
    </source>
</evidence>
<dbReference type="InterPro" id="IPR050210">
    <property type="entry name" value="tRNA_Adenine-N(6)_MTase"/>
</dbReference>
<feature type="domain" description="Methyltransferase small" evidence="3">
    <location>
        <begin position="46"/>
        <end position="147"/>
    </location>
</feature>
<dbReference type="Pfam" id="PF05175">
    <property type="entry name" value="MTS"/>
    <property type="match status" value="1"/>
</dbReference>
<organism evidence="4 5">
    <name type="scientific">Fulvimarina endophytica</name>
    <dbReference type="NCBI Taxonomy" id="2293836"/>
    <lineage>
        <taxon>Bacteria</taxon>
        <taxon>Pseudomonadati</taxon>
        <taxon>Pseudomonadota</taxon>
        <taxon>Alphaproteobacteria</taxon>
        <taxon>Hyphomicrobiales</taxon>
        <taxon>Aurantimonadaceae</taxon>
        <taxon>Fulvimarina</taxon>
    </lineage>
</organism>
<evidence type="ECO:0000313" key="4">
    <source>
        <dbReference type="EMBL" id="RFC63293.1"/>
    </source>
</evidence>
<comment type="caution">
    <text evidence="4">The sequence shown here is derived from an EMBL/GenBank/DDBJ whole genome shotgun (WGS) entry which is preliminary data.</text>
</comment>
<dbReference type="CDD" id="cd02440">
    <property type="entry name" value="AdoMet_MTases"/>
    <property type="match status" value="1"/>
</dbReference>
<name>A0A371X236_9HYPH</name>
<gene>
    <name evidence="4" type="ORF">DYI37_09540</name>
</gene>
<dbReference type="PANTHER" id="PTHR47739">
    <property type="entry name" value="TRNA1(VAL) (ADENINE(37)-N6)-METHYLTRANSFERASE"/>
    <property type="match status" value="1"/>
</dbReference>
<evidence type="ECO:0000256" key="2">
    <source>
        <dbReference type="ARBA" id="ARBA00022691"/>
    </source>
</evidence>
<dbReference type="GO" id="GO:0032259">
    <property type="term" value="P:methylation"/>
    <property type="evidence" value="ECO:0007669"/>
    <property type="project" value="UniProtKB-KW"/>
</dbReference>
<keyword evidence="2" id="KW-0949">S-adenosyl-L-methionine</keyword>
<evidence type="ECO:0000259" key="3">
    <source>
        <dbReference type="Pfam" id="PF05175"/>
    </source>
</evidence>
<dbReference type="RefSeq" id="WP_116683022.1">
    <property type="nucleotide sequence ID" value="NZ_QURL01000004.1"/>
</dbReference>
<dbReference type="AlphaFoldDB" id="A0A371X236"/>
<dbReference type="InterPro" id="IPR007848">
    <property type="entry name" value="Small_mtfrase_dom"/>
</dbReference>
<dbReference type="EMBL" id="QURL01000004">
    <property type="protein sequence ID" value="RFC63293.1"/>
    <property type="molecule type" value="Genomic_DNA"/>
</dbReference>
<keyword evidence="5" id="KW-1185">Reference proteome</keyword>
<dbReference type="PRINTS" id="PR00507">
    <property type="entry name" value="N12N6MTFRASE"/>
</dbReference>
<dbReference type="PANTHER" id="PTHR47739:SF1">
    <property type="entry name" value="TRNA1(VAL) (ADENINE(37)-N6)-METHYLTRANSFERASE"/>
    <property type="match status" value="1"/>
</dbReference>